<evidence type="ECO:0000256" key="1">
    <source>
        <dbReference type="SAM" id="MobiDB-lite"/>
    </source>
</evidence>
<reference evidence="2 3" key="1">
    <citation type="submission" date="2023-08" db="EMBL/GenBank/DDBJ databases">
        <title>Black Yeasts Isolated from many extreme environments.</title>
        <authorList>
            <person name="Coleine C."/>
            <person name="Stajich J.E."/>
            <person name="Selbmann L."/>
        </authorList>
    </citation>
    <scope>NUCLEOTIDE SEQUENCE [LARGE SCALE GENOMIC DNA]</scope>
    <source>
        <strain evidence="2 3">CCFEE 6328</strain>
    </source>
</reference>
<dbReference type="Proteomes" id="UP001345691">
    <property type="component" value="Unassembled WGS sequence"/>
</dbReference>
<dbReference type="EMBL" id="JAVRRF010000020">
    <property type="protein sequence ID" value="KAK5055627.1"/>
    <property type="molecule type" value="Genomic_DNA"/>
</dbReference>
<sequence length="234" mass="26087">MVCAGGACAAPVVAAIVPPLDPNVYNRANSRLKKKPGAKSSGGKRTKAHKGNTRGVGTWRHIKNTRDKIQEQRLLHSLGSQWGGAMLKKIMGRIQEQNKSNPLRSAYLQHILGFQQLMPFDIGVKWSEIFGQSQAWPTQSSTRASLRYACINVVALEMLFEGVSPAQLAFFILDRSGLGWRSRPRQTYRVGYAQSSDSNSCVKRPRENTACVWGLRILNMKVEDWTSIRKGQCD</sequence>
<feature type="region of interest" description="Disordered" evidence="1">
    <location>
        <begin position="26"/>
        <end position="55"/>
    </location>
</feature>
<name>A0ABR0J4V8_9EURO</name>
<evidence type="ECO:0000313" key="2">
    <source>
        <dbReference type="EMBL" id="KAK5055627.1"/>
    </source>
</evidence>
<accession>A0ABR0J4V8</accession>
<protein>
    <submittedName>
        <fullName evidence="2">Uncharacterized protein</fullName>
    </submittedName>
</protein>
<gene>
    <name evidence="2" type="ORF">LTR69_008460</name>
</gene>
<proteinExistence type="predicted"/>
<evidence type="ECO:0000313" key="3">
    <source>
        <dbReference type="Proteomes" id="UP001345691"/>
    </source>
</evidence>
<feature type="compositionally biased region" description="Basic residues" evidence="1">
    <location>
        <begin position="30"/>
        <end position="52"/>
    </location>
</feature>
<organism evidence="2 3">
    <name type="scientific">Exophiala sideris</name>
    <dbReference type="NCBI Taxonomy" id="1016849"/>
    <lineage>
        <taxon>Eukaryota</taxon>
        <taxon>Fungi</taxon>
        <taxon>Dikarya</taxon>
        <taxon>Ascomycota</taxon>
        <taxon>Pezizomycotina</taxon>
        <taxon>Eurotiomycetes</taxon>
        <taxon>Chaetothyriomycetidae</taxon>
        <taxon>Chaetothyriales</taxon>
        <taxon>Herpotrichiellaceae</taxon>
        <taxon>Exophiala</taxon>
    </lineage>
</organism>
<comment type="caution">
    <text evidence="2">The sequence shown here is derived from an EMBL/GenBank/DDBJ whole genome shotgun (WGS) entry which is preliminary data.</text>
</comment>
<keyword evidence="3" id="KW-1185">Reference proteome</keyword>